<dbReference type="InterPro" id="IPR011256">
    <property type="entry name" value="Reg_factor_effector_dom_sf"/>
</dbReference>
<name>A0A327SBQ5_9SPHI</name>
<dbReference type="SMART" id="SM00871">
    <property type="entry name" value="AraC_E_bind"/>
    <property type="match status" value="1"/>
</dbReference>
<evidence type="ECO:0000313" key="3">
    <source>
        <dbReference type="Proteomes" id="UP000249754"/>
    </source>
</evidence>
<dbReference type="OrthoDB" id="9801008at2"/>
<evidence type="ECO:0000259" key="1">
    <source>
        <dbReference type="SMART" id="SM00871"/>
    </source>
</evidence>
<dbReference type="SUPFAM" id="SSF55136">
    <property type="entry name" value="Probable bacterial effector-binding domain"/>
    <property type="match status" value="1"/>
</dbReference>
<proteinExistence type="predicted"/>
<dbReference type="PANTHER" id="PTHR36444:SF2">
    <property type="entry name" value="TRANSCRIPTIONAL REGULATOR PROTEIN YOBU-RELATED"/>
    <property type="match status" value="1"/>
</dbReference>
<dbReference type="Proteomes" id="UP000249754">
    <property type="component" value="Unassembled WGS sequence"/>
</dbReference>
<dbReference type="RefSeq" id="WP_111635472.1">
    <property type="nucleotide sequence ID" value="NZ_QLLR01000027.1"/>
</dbReference>
<accession>A0A327SBQ5</accession>
<sequence length="152" mass="17322">MDNIKIGSFHIIGISVRTTNENGQSAKDIPVLWEKFMSEGILDQIPNKIDNSLYCIYTDYEKDHTKPYTTILGCKVENLSEVPNHMVSKTIKDATYQKFVAEGNLMQGAVYNEWTKIWNSESGRTFTADFEVYDERSLNPENAVVDIFVAVK</sequence>
<dbReference type="Gene3D" id="3.20.80.10">
    <property type="entry name" value="Regulatory factor, effector binding domain"/>
    <property type="match status" value="1"/>
</dbReference>
<reference evidence="2 3" key="1">
    <citation type="submission" date="2018-06" db="EMBL/GenBank/DDBJ databases">
        <title>Genomic Encyclopedia of Archaeal and Bacterial Type Strains, Phase II (KMG-II): from individual species to whole genera.</title>
        <authorList>
            <person name="Goeker M."/>
        </authorList>
    </citation>
    <scope>NUCLEOTIDE SEQUENCE [LARGE SCALE GENOMIC DNA]</scope>
    <source>
        <strain evidence="2 3">DSM 14825</strain>
    </source>
</reference>
<organism evidence="2 3">
    <name type="scientific">Pedobacter cryoconitis</name>
    <dbReference type="NCBI Taxonomy" id="188932"/>
    <lineage>
        <taxon>Bacteria</taxon>
        <taxon>Pseudomonadati</taxon>
        <taxon>Bacteroidota</taxon>
        <taxon>Sphingobacteriia</taxon>
        <taxon>Sphingobacteriales</taxon>
        <taxon>Sphingobacteriaceae</taxon>
        <taxon>Pedobacter</taxon>
    </lineage>
</organism>
<gene>
    <name evidence="2" type="ORF">LY11_04099</name>
</gene>
<dbReference type="InterPro" id="IPR010499">
    <property type="entry name" value="AraC_E-bd"/>
</dbReference>
<dbReference type="EMBL" id="QLLR01000027">
    <property type="protein sequence ID" value="RAJ25364.1"/>
    <property type="molecule type" value="Genomic_DNA"/>
</dbReference>
<dbReference type="STRING" id="188932.AY601_4731"/>
<comment type="caution">
    <text evidence="2">The sequence shown here is derived from an EMBL/GenBank/DDBJ whole genome shotgun (WGS) entry which is preliminary data.</text>
</comment>
<protein>
    <submittedName>
        <fullName evidence="2">Putative transcriptional regulator YdeE</fullName>
    </submittedName>
</protein>
<dbReference type="AlphaFoldDB" id="A0A327SBQ5"/>
<dbReference type="Pfam" id="PF14526">
    <property type="entry name" value="Cass2"/>
    <property type="match status" value="1"/>
</dbReference>
<dbReference type="InterPro" id="IPR029441">
    <property type="entry name" value="Cass2"/>
</dbReference>
<feature type="domain" description="AraC effector-binding" evidence="1">
    <location>
        <begin position="2"/>
        <end position="152"/>
    </location>
</feature>
<evidence type="ECO:0000313" key="2">
    <source>
        <dbReference type="EMBL" id="RAJ25364.1"/>
    </source>
</evidence>
<dbReference type="PANTHER" id="PTHR36444">
    <property type="entry name" value="TRANSCRIPTIONAL REGULATOR PROTEIN YOBU-RELATED"/>
    <property type="match status" value="1"/>
</dbReference>
<dbReference type="InterPro" id="IPR053182">
    <property type="entry name" value="YobU-like_regulator"/>
</dbReference>